<evidence type="ECO:0000313" key="9">
    <source>
        <dbReference type="Proteomes" id="UP000676336"/>
    </source>
</evidence>
<protein>
    <submittedName>
        <fullName evidence="8">Uncharacterized protein</fullName>
    </submittedName>
</protein>
<comment type="subcellular location">
    <subcellularLocation>
        <location evidence="1">Membrane</location>
        <topology evidence="1">Multi-pass membrane protein</topology>
    </subcellularLocation>
</comment>
<proteinExistence type="predicted"/>
<comment type="caution">
    <text evidence="8">The sequence shown here is derived from an EMBL/GenBank/DDBJ whole genome shotgun (WGS) entry which is preliminary data.</text>
</comment>
<accession>A0A8S2R4T6</accession>
<evidence type="ECO:0000256" key="1">
    <source>
        <dbReference type="ARBA" id="ARBA00004141"/>
    </source>
</evidence>
<keyword evidence="2" id="KW-0813">Transport</keyword>
<keyword evidence="6" id="KW-0479">Metal-binding</keyword>
<feature type="transmembrane region" description="Helical" evidence="7">
    <location>
        <begin position="38"/>
        <end position="56"/>
    </location>
</feature>
<evidence type="ECO:0000313" key="8">
    <source>
        <dbReference type="EMBL" id="CAF4139535.1"/>
    </source>
</evidence>
<dbReference type="Pfam" id="PF00209">
    <property type="entry name" value="SNF"/>
    <property type="match status" value="1"/>
</dbReference>
<dbReference type="PROSITE" id="PS50267">
    <property type="entry name" value="NA_NEUROTRAN_SYMP_3"/>
    <property type="match status" value="1"/>
</dbReference>
<reference evidence="8" key="1">
    <citation type="submission" date="2021-02" db="EMBL/GenBank/DDBJ databases">
        <authorList>
            <person name="Nowell W R."/>
        </authorList>
    </citation>
    <scope>NUCLEOTIDE SEQUENCE</scope>
</reference>
<dbReference type="EMBL" id="CAJOBI010009499">
    <property type="protein sequence ID" value="CAF4139535.1"/>
    <property type="molecule type" value="Genomic_DNA"/>
</dbReference>
<evidence type="ECO:0000256" key="5">
    <source>
        <dbReference type="ARBA" id="ARBA00023136"/>
    </source>
</evidence>
<dbReference type="GO" id="GO:0089718">
    <property type="term" value="P:amino acid import across plasma membrane"/>
    <property type="evidence" value="ECO:0007669"/>
    <property type="project" value="TreeGrafter"/>
</dbReference>
<evidence type="ECO:0000256" key="2">
    <source>
        <dbReference type="ARBA" id="ARBA00022448"/>
    </source>
</evidence>
<evidence type="ECO:0000256" key="3">
    <source>
        <dbReference type="ARBA" id="ARBA00022692"/>
    </source>
</evidence>
<feature type="binding site" evidence="6">
    <location>
        <position position="9"/>
    </location>
    <ligand>
        <name>Na(+)</name>
        <dbReference type="ChEBI" id="CHEBI:29101"/>
        <label>1</label>
    </ligand>
</feature>
<dbReference type="GO" id="GO:0005886">
    <property type="term" value="C:plasma membrane"/>
    <property type="evidence" value="ECO:0007669"/>
    <property type="project" value="TreeGrafter"/>
</dbReference>
<evidence type="ECO:0000256" key="6">
    <source>
        <dbReference type="PIRSR" id="PIRSR600175-1"/>
    </source>
</evidence>
<keyword evidence="5 7" id="KW-0472">Membrane</keyword>
<keyword evidence="6" id="KW-0915">Sodium</keyword>
<dbReference type="SUPFAM" id="SSF161070">
    <property type="entry name" value="SNF-like"/>
    <property type="match status" value="1"/>
</dbReference>
<dbReference type="GO" id="GO:0005283">
    <property type="term" value="F:amino acid:sodium symporter activity"/>
    <property type="evidence" value="ECO:0007669"/>
    <property type="project" value="TreeGrafter"/>
</dbReference>
<feature type="binding site" evidence="6">
    <location>
        <position position="8"/>
    </location>
    <ligand>
        <name>Na(+)</name>
        <dbReference type="ChEBI" id="CHEBI:29101"/>
        <label>1</label>
    </ligand>
</feature>
<dbReference type="PANTHER" id="PTHR11616">
    <property type="entry name" value="SODIUM/CHLORIDE DEPENDENT TRANSPORTER"/>
    <property type="match status" value="1"/>
</dbReference>
<feature type="transmembrane region" description="Helical" evidence="7">
    <location>
        <begin position="68"/>
        <end position="90"/>
    </location>
</feature>
<dbReference type="InterPro" id="IPR037272">
    <property type="entry name" value="SNS_sf"/>
</dbReference>
<dbReference type="InterPro" id="IPR000175">
    <property type="entry name" value="Na/ntran_symport"/>
</dbReference>
<sequence>MLLFLGIDSQFTMVEVIVTTIEDEFNYHFRKYVKRQEYLVMIVCALTFFVGVIYYTEGGIYFFTLVDYFAAGVSLMYIAFFEVIAVVWFYGGNRLSENIKEMTGKKAHLFFIVCWYGISPTFIVKIKRSFVSTIADKSTRKHLESRALSLRQTDDPVQAVLLNPEQT</sequence>
<dbReference type="AlphaFoldDB" id="A0A8S2R4T6"/>
<dbReference type="GO" id="GO:0046872">
    <property type="term" value="F:metal ion binding"/>
    <property type="evidence" value="ECO:0007669"/>
    <property type="project" value="UniProtKB-KW"/>
</dbReference>
<organism evidence="8 9">
    <name type="scientific">Rotaria magnacalcarata</name>
    <dbReference type="NCBI Taxonomy" id="392030"/>
    <lineage>
        <taxon>Eukaryota</taxon>
        <taxon>Metazoa</taxon>
        <taxon>Spiralia</taxon>
        <taxon>Gnathifera</taxon>
        <taxon>Rotifera</taxon>
        <taxon>Eurotatoria</taxon>
        <taxon>Bdelloidea</taxon>
        <taxon>Philodinida</taxon>
        <taxon>Philodinidae</taxon>
        <taxon>Rotaria</taxon>
    </lineage>
</organism>
<name>A0A8S2R4T6_9BILA</name>
<evidence type="ECO:0000256" key="7">
    <source>
        <dbReference type="SAM" id="Phobius"/>
    </source>
</evidence>
<feature type="binding site" evidence="6">
    <location>
        <position position="5"/>
    </location>
    <ligand>
        <name>Na(+)</name>
        <dbReference type="ChEBI" id="CHEBI:29101"/>
        <label>1</label>
    </ligand>
</feature>
<dbReference type="Proteomes" id="UP000676336">
    <property type="component" value="Unassembled WGS sequence"/>
</dbReference>
<evidence type="ECO:0000256" key="4">
    <source>
        <dbReference type="ARBA" id="ARBA00022989"/>
    </source>
</evidence>
<keyword evidence="3 7" id="KW-0812">Transmembrane</keyword>
<dbReference type="PANTHER" id="PTHR11616:SF303">
    <property type="entry name" value="SODIUM- AND CHLORIDE-DEPENDENT GABA TRANSPORTER INE"/>
    <property type="match status" value="1"/>
</dbReference>
<keyword evidence="4 7" id="KW-1133">Transmembrane helix</keyword>
<gene>
    <name evidence="8" type="ORF">SMN809_LOCUS19174</name>
</gene>